<keyword evidence="6" id="KW-0496">Mitochondrion</keyword>
<evidence type="ECO:0000256" key="3">
    <source>
        <dbReference type="ARBA" id="ARBA00022927"/>
    </source>
</evidence>
<protein>
    <recommendedName>
        <fullName evidence="12">Mitochondrial intermembrane space import and assembly protein 40</fullName>
    </recommendedName>
</protein>
<comment type="caution">
    <text evidence="10">The sequence shown here is derived from an EMBL/GenBank/DDBJ whole genome shotgun (WGS) entry which is preliminary data.</text>
</comment>
<reference evidence="10" key="1">
    <citation type="submission" date="2021-01" db="EMBL/GenBank/DDBJ databases">
        <title>Adiantum capillus-veneris genome.</title>
        <authorList>
            <person name="Fang Y."/>
            <person name="Liao Q."/>
        </authorList>
    </citation>
    <scope>NUCLEOTIDE SEQUENCE</scope>
    <source>
        <strain evidence="10">H3</strain>
        <tissue evidence="10">Leaf</tissue>
    </source>
</reference>
<evidence type="ECO:0000256" key="8">
    <source>
        <dbReference type="ARBA" id="ARBA00023284"/>
    </source>
</evidence>
<dbReference type="InterPro" id="IPR039289">
    <property type="entry name" value="CHCHD4"/>
</dbReference>
<evidence type="ECO:0000256" key="9">
    <source>
        <dbReference type="SAM" id="MobiDB-lite"/>
    </source>
</evidence>
<proteinExistence type="predicted"/>
<dbReference type="GO" id="GO:0045041">
    <property type="term" value="P:protein import into mitochondrial intermembrane space"/>
    <property type="evidence" value="ECO:0007669"/>
    <property type="project" value="InterPro"/>
</dbReference>
<keyword evidence="4" id="KW-0560">Oxidoreductase</keyword>
<accession>A0A9D4URX2</accession>
<organism evidence="10 11">
    <name type="scientific">Adiantum capillus-veneris</name>
    <name type="common">Maidenhair fern</name>
    <dbReference type="NCBI Taxonomy" id="13818"/>
    <lineage>
        <taxon>Eukaryota</taxon>
        <taxon>Viridiplantae</taxon>
        <taxon>Streptophyta</taxon>
        <taxon>Embryophyta</taxon>
        <taxon>Tracheophyta</taxon>
        <taxon>Polypodiopsida</taxon>
        <taxon>Polypodiidae</taxon>
        <taxon>Polypodiales</taxon>
        <taxon>Pteridineae</taxon>
        <taxon>Pteridaceae</taxon>
        <taxon>Vittarioideae</taxon>
        <taxon>Adiantum</taxon>
    </lineage>
</organism>
<keyword evidence="5" id="KW-0811">Translocation</keyword>
<gene>
    <name evidence="10" type="ORF">GOP47_0012364</name>
</gene>
<evidence type="ECO:0000256" key="2">
    <source>
        <dbReference type="ARBA" id="ARBA00022448"/>
    </source>
</evidence>
<dbReference type="PANTHER" id="PTHR21622">
    <property type="entry name" value="COILED-COIL-HELIX-COILED-COIL-HELIX DOMAIN CONTAINING 4"/>
    <property type="match status" value="1"/>
</dbReference>
<name>A0A9D4URX2_ADICA</name>
<dbReference type="GO" id="GO:0015035">
    <property type="term" value="F:protein-disulfide reductase activity"/>
    <property type="evidence" value="ECO:0007669"/>
    <property type="project" value="InterPro"/>
</dbReference>
<sequence>MERADPVSPTVHSSAQETLGDTAAGTNEDLQLKAERALACPCVAGLREGPCGKEFSEAFVCFIKSTAEPKGSDCVESFLNMQSCMLDYPDAFSRHKSGDIPEEEQTEDIDSPEKLASGARRYAFAFNETNEQSK</sequence>
<feature type="compositionally biased region" description="Acidic residues" evidence="9">
    <location>
        <begin position="100"/>
        <end position="110"/>
    </location>
</feature>
<keyword evidence="3" id="KW-0653">Protein transport</keyword>
<dbReference type="AlphaFoldDB" id="A0A9D4URX2"/>
<evidence type="ECO:0000256" key="7">
    <source>
        <dbReference type="ARBA" id="ARBA00023157"/>
    </source>
</evidence>
<dbReference type="OrthoDB" id="7481291at2759"/>
<feature type="region of interest" description="Disordered" evidence="9">
    <location>
        <begin position="95"/>
        <end position="114"/>
    </location>
</feature>
<keyword evidence="2" id="KW-0813">Transport</keyword>
<evidence type="ECO:0000256" key="5">
    <source>
        <dbReference type="ARBA" id="ARBA00023010"/>
    </source>
</evidence>
<evidence type="ECO:0000256" key="1">
    <source>
        <dbReference type="ARBA" id="ARBA00004173"/>
    </source>
</evidence>
<feature type="compositionally biased region" description="Polar residues" evidence="9">
    <location>
        <begin position="10"/>
        <end position="26"/>
    </location>
</feature>
<evidence type="ECO:0008006" key="12">
    <source>
        <dbReference type="Google" id="ProtNLM"/>
    </source>
</evidence>
<evidence type="ECO:0000256" key="4">
    <source>
        <dbReference type="ARBA" id="ARBA00023002"/>
    </source>
</evidence>
<keyword evidence="11" id="KW-1185">Reference proteome</keyword>
<dbReference type="PANTHER" id="PTHR21622:SF0">
    <property type="entry name" value="COILED-COIL-HELIX-COILED-COIL-HELIX DOMAIN CONTAINING 4"/>
    <property type="match status" value="1"/>
</dbReference>
<dbReference type="Proteomes" id="UP000886520">
    <property type="component" value="Chromosome 12"/>
</dbReference>
<evidence type="ECO:0000313" key="10">
    <source>
        <dbReference type="EMBL" id="KAI5072258.1"/>
    </source>
</evidence>
<dbReference type="EMBL" id="JABFUD020000012">
    <property type="protein sequence ID" value="KAI5072258.1"/>
    <property type="molecule type" value="Genomic_DNA"/>
</dbReference>
<keyword evidence="8" id="KW-0676">Redox-active center</keyword>
<dbReference type="GO" id="GO:0005758">
    <property type="term" value="C:mitochondrial intermembrane space"/>
    <property type="evidence" value="ECO:0007669"/>
    <property type="project" value="TreeGrafter"/>
</dbReference>
<evidence type="ECO:0000313" key="11">
    <source>
        <dbReference type="Proteomes" id="UP000886520"/>
    </source>
</evidence>
<comment type="subcellular location">
    <subcellularLocation>
        <location evidence="1">Mitochondrion</location>
    </subcellularLocation>
</comment>
<dbReference type="Gene3D" id="1.10.287.2900">
    <property type="match status" value="1"/>
</dbReference>
<evidence type="ECO:0000256" key="6">
    <source>
        <dbReference type="ARBA" id="ARBA00023128"/>
    </source>
</evidence>
<feature type="region of interest" description="Disordered" evidence="9">
    <location>
        <begin position="1"/>
        <end position="26"/>
    </location>
</feature>
<keyword evidence="7" id="KW-1015">Disulfide bond</keyword>